<keyword evidence="2" id="KW-0560">Oxidoreductase</keyword>
<dbReference type="Proteomes" id="UP000485880">
    <property type="component" value="Unassembled WGS sequence"/>
</dbReference>
<dbReference type="Gene3D" id="3.90.56.10">
    <property type="entry name" value="Monooxygenase component MmoB/DmpM"/>
    <property type="match status" value="1"/>
</dbReference>
<dbReference type="GO" id="GO:0004497">
    <property type="term" value="F:monooxygenase activity"/>
    <property type="evidence" value="ECO:0007669"/>
    <property type="project" value="UniProtKB-KW"/>
</dbReference>
<organism evidence="2 3">
    <name type="scientific">Methylocella tundrae</name>
    <dbReference type="NCBI Taxonomy" id="227605"/>
    <lineage>
        <taxon>Bacteria</taxon>
        <taxon>Pseudomonadati</taxon>
        <taxon>Pseudomonadota</taxon>
        <taxon>Alphaproteobacteria</taxon>
        <taxon>Hyphomicrobiales</taxon>
        <taxon>Beijerinckiaceae</taxon>
        <taxon>Methylocella</taxon>
    </lineage>
</organism>
<evidence type="ECO:0000313" key="2">
    <source>
        <dbReference type="EMBL" id="VTZ50167.1"/>
    </source>
</evidence>
<dbReference type="InterPro" id="IPR036889">
    <property type="entry name" value="mOase_MmoB_DmpM_sf"/>
</dbReference>
<sequence>MTAKNAYNAGIMKKSGEAFAAEFFAEENQVVHESNTVVLVLMKSDEIDAIVEDIILGEETKRNPTLVVEDRGGFWWIKADGKIQVDTEKASELLGKTYSIYDFLVNVSSTIGRAYTLGNTFTITSELMGLDRKLTDV</sequence>
<dbReference type="RefSeq" id="WP_210253619.1">
    <property type="nucleotide sequence ID" value="NZ_CABFMQ020000077.1"/>
</dbReference>
<keyword evidence="3" id="KW-1185">Reference proteome</keyword>
<gene>
    <name evidence="2" type="primary">mmoB</name>
    <name evidence="2" type="ORF">MPC4_200049</name>
</gene>
<accession>A0A8B6M593</accession>
<dbReference type="AlphaFoldDB" id="A0A8B6M593"/>
<proteinExistence type="inferred from homology"/>
<evidence type="ECO:0000313" key="3">
    <source>
        <dbReference type="Proteomes" id="UP000485880"/>
    </source>
</evidence>
<dbReference type="InterPro" id="IPR054955">
    <property type="entry name" value="MethMoxRegMmoB"/>
</dbReference>
<protein>
    <submittedName>
        <fullName evidence="2">Soluble methane monooxygenase regulatory protein B</fullName>
    </submittedName>
</protein>
<keyword evidence="2" id="KW-0503">Monooxygenase</keyword>
<dbReference type="InterPro" id="IPR003454">
    <property type="entry name" value="MOase_MmoB_DmpM"/>
</dbReference>
<name>A0A8B6M593_METTU</name>
<dbReference type="NCBIfam" id="NF045804">
    <property type="entry name" value="MethMoxRegMmoB"/>
    <property type="match status" value="1"/>
</dbReference>
<comment type="caution">
    <text evidence="2">The sequence shown here is derived from an EMBL/GenBank/DDBJ whole genome shotgun (WGS) entry which is preliminary data.</text>
</comment>
<comment type="similarity">
    <text evidence="1">Belongs to the TmoD/XamoD family.</text>
</comment>
<reference evidence="2 3" key="1">
    <citation type="submission" date="2019-05" db="EMBL/GenBank/DDBJ databases">
        <authorList>
            <person name="Farhan Ul Haque M."/>
        </authorList>
    </citation>
    <scope>NUCLEOTIDE SEQUENCE [LARGE SCALE GENOMIC DNA]</scope>
    <source>
        <strain evidence="2">2</strain>
    </source>
</reference>
<dbReference type="Pfam" id="PF02406">
    <property type="entry name" value="MmoB_DmpM"/>
    <property type="match status" value="1"/>
</dbReference>
<dbReference type="EMBL" id="CABFMQ020000077">
    <property type="protein sequence ID" value="VTZ50167.1"/>
    <property type="molecule type" value="Genomic_DNA"/>
</dbReference>
<dbReference type="SUPFAM" id="SSF56029">
    <property type="entry name" value="Monooxygenase (hydroxylase) regulatory protein"/>
    <property type="match status" value="1"/>
</dbReference>
<evidence type="ECO:0000256" key="1">
    <source>
        <dbReference type="ARBA" id="ARBA00006313"/>
    </source>
</evidence>